<evidence type="ECO:0000313" key="3">
    <source>
        <dbReference type="EMBL" id="CAD8185941.1"/>
    </source>
</evidence>
<accession>A0A8S1W962</accession>
<feature type="transmembrane region" description="Helical" evidence="1">
    <location>
        <begin position="2797"/>
        <end position="2822"/>
    </location>
</feature>
<dbReference type="InterPro" id="IPR006212">
    <property type="entry name" value="Furin_repeat"/>
</dbReference>
<dbReference type="Proteomes" id="UP000689195">
    <property type="component" value="Unassembled WGS sequence"/>
</dbReference>
<evidence type="ECO:0008006" key="5">
    <source>
        <dbReference type="Google" id="ProtNLM"/>
    </source>
</evidence>
<dbReference type="OrthoDB" id="296517at2759"/>
<feature type="transmembrane region" description="Helical" evidence="1">
    <location>
        <begin position="2746"/>
        <end position="2770"/>
    </location>
</feature>
<keyword evidence="4" id="KW-1185">Reference proteome</keyword>
<dbReference type="SMART" id="SM00261">
    <property type="entry name" value="FU"/>
    <property type="match status" value="3"/>
</dbReference>
<feature type="transmembrane region" description="Helical" evidence="1">
    <location>
        <begin position="2908"/>
        <end position="2926"/>
    </location>
</feature>
<feature type="chain" id="PRO_5035783773" description="Transmembrane protein" evidence="2">
    <location>
        <begin position="20"/>
        <end position="3127"/>
    </location>
</feature>
<gene>
    <name evidence="3" type="ORF">PPENT_87.1.T0860079</name>
</gene>
<protein>
    <recommendedName>
        <fullName evidence="5">Transmembrane protein</fullName>
    </recommendedName>
</protein>
<keyword evidence="1" id="KW-1133">Transmembrane helix</keyword>
<name>A0A8S1W962_9CILI</name>
<dbReference type="EMBL" id="CAJJDO010000086">
    <property type="protein sequence ID" value="CAD8185941.1"/>
    <property type="molecule type" value="Genomic_DNA"/>
</dbReference>
<organism evidence="3 4">
    <name type="scientific">Paramecium pentaurelia</name>
    <dbReference type="NCBI Taxonomy" id="43138"/>
    <lineage>
        <taxon>Eukaryota</taxon>
        <taxon>Sar</taxon>
        <taxon>Alveolata</taxon>
        <taxon>Ciliophora</taxon>
        <taxon>Intramacronucleata</taxon>
        <taxon>Oligohymenophorea</taxon>
        <taxon>Peniculida</taxon>
        <taxon>Parameciidae</taxon>
        <taxon>Paramecium</taxon>
    </lineage>
</organism>
<keyword evidence="2" id="KW-0732">Signal</keyword>
<proteinExistence type="predicted"/>
<feature type="transmembrane region" description="Helical" evidence="1">
    <location>
        <begin position="2868"/>
        <end position="2888"/>
    </location>
</feature>
<dbReference type="PANTHER" id="PTHR11319">
    <property type="entry name" value="G PROTEIN-COUPLED RECEPTOR-RELATED"/>
    <property type="match status" value="1"/>
</dbReference>
<reference evidence="3" key="1">
    <citation type="submission" date="2021-01" db="EMBL/GenBank/DDBJ databases">
        <authorList>
            <consortium name="Genoscope - CEA"/>
            <person name="William W."/>
        </authorList>
    </citation>
    <scope>NUCLEOTIDE SEQUENCE</scope>
</reference>
<feature type="transmembrane region" description="Helical" evidence="1">
    <location>
        <begin position="2938"/>
        <end position="2959"/>
    </location>
</feature>
<dbReference type="CDD" id="cd00064">
    <property type="entry name" value="FU"/>
    <property type="match status" value="2"/>
</dbReference>
<evidence type="ECO:0000256" key="2">
    <source>
        <dbReference type="SAM" id="SignalP"/>
    </source>
</evidence>
<feature type="transmembrane region" description="Helical" evidence="1">
    <location>
        <begin position="2713"/>
        <end position="2734"/>
    </location>
</feature>
<evidence type="ECO:0000313" key="4">
    <source>
        <dbReference type="Proteomes" id="UP000689195"/>
    </source>
</evidence>
<feature type="transmembrane region" description="Helical" evidence="1">
    <location>
        <begin position="2601"/>
        <end position="2618"/>
    </location>
</feature>
<dbReference type="PANTHER" id="PTHR11319:SF35">
    <property type="entry name" value="OUTER MEMBRANE PROTEIN PMPC-RELATED"/>
    <property type="match status" value="1"/>
</dbReference>
<sequence>MKASDKILVLISYIVILDSLPKFQCCPYSGYESALIPVESPIDFKYFDSLVTLDVGDSFGFGFWSLCIPQQTFKNIPTVEQEYIATDPEFGQLLFLVKGSSSNSVIGFMRIDYITLLVYHTIMILGSNDQVLQFEYQILNYEGRWILNFITFHFSQKKIIVEMSDHISQIGTMDLDQEYIQIFQGGSGNIESLNLNIFKGRLSKIFVSKIEYVGQDLFSYMNDNCQVPPKMQEEQIIYFVKGLQIFNGDTSLQYTINQFGSKYCLSGWVKYDTSKVIQLSIYQLIRISLFKNYFDRQSIGDEIFLLQVWFNKVYPEQTQISVIIDYHQIPIMGQMDYNLLNFAQKIFSDINSQLYFQGLQQWHFVKYEYGSTIPGRKSLLQIQFFNDLNLKIFSNDISVPTNSPFYVYFGADEFVKELLQASLFNFKFEYNYIDEKQFLFNACHYSCLTCDGPFDNNCISCEEDSKRYYLNEQKRCQCLYGYIDILDEKVCQSFEYHFSSVEKQEGLHNVISSCQFGYFLYPNEIGNNECIKCPQSNFQDILCVDCIYYPLTWYLKPICKFDLILEIAGDNNAFKYKERDLQDYDFYLIDQNSELYLFPGCLDFCELELDTINCFQAKYQHLGQTINVKCKPNYYQSNGDCILINISCLLASLDGSCLQVKDGLYLHDGHYYQCPLNCLTCSYNYETNSLQCQSCIDHYALDNGSCFPCGNFCSICQKYYDININNYYLKCYKCIDDSKYFLSFDGISCLENTIKHCAYAFQALFYNYQINTLDLYFTPRDDWDFIITTCGRCNYGYGIIMDSYQCLRMRDISCIFSFVQYICDTIIVKDDLIYQQLIGSFYYLTSNNENITMAFDDQENIICTSLQYCLINQEQYQHDTARILQFNTQCPAFVENCETCLFYKMQSTGIVTICLECKSGYYAERLSGKCYSCPLELNCYNCAQQQKLSKDYWKINIRAFFQMFINFDNNHPFNLYSQSENKDDYEIICTMCIKGYELVNQKCIKACPDSCLECQQIDGQNKCIKCELEQQGRKLSLFNNQCIACPQNCALCRVRSQDEIQSINPYFNNDKYYTNTYQCLKSFEDQEYYFDQELGSFISCSNGNKCEQQIIIPINLYCSQQDYTTALDSMQSSYQKTKFKQENILLEEFISGNSFQQFETHDFYIQANSMLIKTIIINIISVKPQICRIQGNATIKQDFSANIFSTINVELNIQLNQNTIIEFERQITFQNFNQITIKGGHFQPLFNNKLKSIIFQSQMPQIIILDTILYQQLTQQNDESKFLFYDVKKLNLINFKMLDLMQNTVNQFIYIADTPYVKSITFQSFEILNSILLNQITFFFNLNKYDIIKIIDLQVNAKLKNSTLIDTKLLKQYGTLDAQKVKLEVNLLNCPAFLNLYLFDKVTLSGIQFTNALIQNSTLIILNNNNIIQDLMIKDCKFKEFSYGIINSDQLQLNNLQIELSNVIVEQNEYHQTTKLFSFNKYNNEYSKIQIKTITISQNYVSFITEDFKLDTYNSCFIYISLDDIEITELDLIRGIGLIDISIFEANSLRIISSRITQSDNYKFLGLHQYIDCQLQQVLGEYYLQSLFVTSVLNFEIIDMQIKFAQSYNSPIIYYKSFDKVKQQKFERVHFSNLVIESNLLLLSNSKSQTAIIFVDSVQQTSLELLNISFVGNILHEYVQNNLQISSLLLNLNCILGAITIKNSNFLKNTVYNGTDTIIYIKSQKIIVENCTFYQNSYFNYQLIQPYLLWGFLQSEKVYYEQINQIFQVKSTSGVAQLLVENLQISFCNFEQSVGYTGGAMQIEAQKNSIISISQTQFKNISTTFSQDLGFGGVIYLDSTSAQSLEVFLNYISIENITAKEQGGFIYILSDSPQVTITFQHLNIQNVFSKLGSILYAIFSSTSQIQQIVKINSAIVQNNKEGLTRYLNKYTQLSKTEEIAILNNRALFYINQASNVILQNIEIDNIILESAFQINNALIVSIQNLKISNSIISNILFKFHLNQYLLNSIQINGLIISNITVALQLKSYSCQQQTNNDYTLFFKCFSQAQTTQAPLNLFSHYIQQDFNYGDCIQSQILKQNEQENNLIIENTLSGLLSFQELTDLSQIKLDNMLFTQINCNLCKNGLIYQSFLKVEDILMKQYISNLKITNSSCGFNGCYYITKENLNARRFLVNSEMQLQSMKFEIYIDNYICQFNRAKNGTCLFAKNVKVLIENSVFQYNNASGTGGAIIIKMNQEFLIKSSLIQHNSAQIGGGIYLVNQQDMDYFKLETIFDKNKAEYFGNDRVSIPQKLTVTLTDENSLLSTLTITETQDQLIQQVILQPSQPLSTQYFFLPSGQKISSYQEFSKENKSYSPFKYKFRVIALSKDNSVMKNMKNSFCEIDSRILNTSDLFQEDKFSNNLTNINKIIFNDLTQDYNLDDLIIYFDNASPLEIVLQLQFRCNSISIPIYNKSYPYNLMNSHSNYKLRVNIKALSCQYGEIKNNTDFSCIPCNSDQGLFSLNINSEKCDLKDDVSTISVQSALLKLKFGFWRPYFQSNIVSYCLNLQENCLGGWEEGDNSCFLGHIGALCEQCDLYDTRGDGKYSVSQKYSCGSCLEEEKNAIIITFVSIWTLISILVSVQSTLKAIEEVVRIISIMMLGLAVTQNTNQSAILIKMLTNYLQIISSISTFQLKLPSGLQSTINVVGSPIQTMTYSLDCFLSNVFTYEIQYARMIWQIIMPFLYITFFLFCYLLAVKFKHITFNRSVITTTLIYMYIYLQPSLIGGFVQLISYREISGYKWIQSNVSQRFDTPYHLKWMLELCLPMLFILAILIPIFFFYGLYSNSNQLDDKKIRLQWGYLYNEYTKTAYFWEVIKILQKELMIIFLTYYDDSVIIKATIISLIIGLYLELSLKYKPYNLNNLNKLDYYSTNVCLASITLAIGIYVSEQSNSLEIQIPYAIVISILNLHLTYTLISKILAEYLKEKSSKFDEKMDKIRNIVRNTFPFLNQIPFMKRVLADRSEQIHRVAKSYKKLKQFLIPQAKEIIAFKNYQWQIAMERNMEQNIDTIPLSLRSPAQAKERQQFIRKTVRESSLQYSKNTITAFVLDKMKQKKVDQMAEIFEIKKQKSSRVTPIAQSEKYIKDNQED</sequence>
<comment type="caution">
    <text evidence="3">The sequence shown here is derived from an EMBL/GenBank/DDBJ whole genome shotgun (WGS) entry which is preliminary data.</text>
</comment>
<feature type="signal peptide" evidence="2">
    <location>
        <begin position="1"/>
        <end position="19"/>
    </location>
</feature>
<keyword evidence="1" id="KW-0472">Membrane</keyword>
<keyword evidence="1" id="KW-0812">Transmembrane</keyword>
<evidence type="ECO:0000256" key="1">
    <source>
        <dbReference type="SAM" id="Phobius"/>
    </source>
</evidence>